<keyword evidence="2" id="KW-1185">Reference proteome</keyword>
<protein>
    <submittedName>
        <fullName evidence="1">GDP-L-fucose synthetase</fullName>
        <ecNumber evidence="1">1.1.1.271</ecNumber>
    </submittedName>
</protein>
<keyword evidence="1" id="KW-0560">Oxidoreductase</keyword>
<evidence type="ECO:0000313" key="2">
    <source>
        <dbReference type="Proteomes" id="UP000033066"/>
    </source>
</evidence>
<dbReference type="EC" id="1.1.1.271" evidence="1"/>
<dbReference type="Proteomes" id="UP000033066">
    <property type="component" value="Chromosome"/>
</dbReference>
<dbReference type="SUPFAM" id="SSF51735">
    <property type="entry name" value="NAD(P)-binding Rossmann-fold domains"/>
    <property type="match status" value="1"/>
</dbReference>
<dbReference type="Gene3D" id="3.90.25.10">
    <property type="entry name" value="UDP-galactose 4-epimerase, domain 1"/>
    <property type="match status" value="1"/>
</dbReference>
<dbReference type="GO" id="GO:0050577">
    <property type="term" value="F:GDP-L-fucose synthase activity"/>
    <property type="evidence" value="ECO:0007669"/>
    <property type="project" value="UniProtKB-EC"/>
</dbReference>
<dbReference type="GeneID" id="68903427"/>
<dbReference type="STRING" id="1434107.MSBR3_1608"/>
<name>A0A0E3SKB5_METBA</name>
<dbReference type="PATRIC" id="fig|1434107.4.peg.2086"/>
<dbReference type="RefSeq" id="WP_230627988.1">
    <property type="nucleotide sequence ID" value="NZ_CP009517.1"/>
</dbReference>
<sequence length="91" mass="10656">MENYYTFSKIGEFVNIGIGENVTISELVELMKKVVGFEGKTNYDTLKPDGIPRKLMDVSRLMDWDRKSKFHLKMELKKLMSCIKIKSSERF</sequence>
<dbReference type="KEGG" id="mbak:MSBR3_1608"/>
<organism evidence="1 2">
    <name type="scientific">Methanosarcina barkeri 3</name>
    <dbReference type="NCBI Taxonomy" id="1434107"/>
    <lineage>
        <taxon>Archaea</taxon>
        <taxon>Methanobacteriati</taxon>
        <taxon>Methanobacteriota</taxon>
        <taxon>Stenosarchaea group</taxon>
        <taxon>Methanomicrobia</taxon>
        <taxon>Methanosarcinales</taxon>
        <taxon>Methanosarcinaceae</taxon>
        <taxon>Methanosarcina</taxon>
    </lineage>
</organism>
<reference evidence="1" key="1">
    <citation type="submission" date="2014-07" db="EMBL/GenBank/DDBJ databases">
        <title>Methanogenic archaea and the global carbon cycle.</title>
        <authorList>
            <person name="Henriksen J.R."/>
            <person name="Luke J."/>
            <person name="Reinhart S."/>
            <person name="Benedict M.N."/>
            <person name="Youngblut N.D."/>
            <person name="Metcalf M.E."/>
            <person name="Whitaker R.J."/>
            <person name="Metcalf W.W."/>
        </authorList>
    </citation>
    <scope>NUCLEOTIDE SEQUENCE [LARGE SCALE GENOMIC DNA]</scope>
    <source>
        <strain evidence="1">3</strain>
    </source>
</reference>
<evidence type="ECO:0000313" key="1">
    <source>
        <dbReference type="EMBL" id="AKB82186.1"/>
    </source>
</evidence>
<dbReference type="EMBL" id="CP009517">
    <property type="protein sequence ID" value="AKB82186.1"/>
    <property type="molecule type" value="Genomic_DNA"/>
</dbReference>
<dbReference type="HOGENOM" id="CLU_2420003_0_0_2"/>
<dbReference type="AlphaFoldDB" id="A0A0E3SKB5"/>
<proteinExistence type="predicted"/>
<dbReference type="PANTHER" id="PTHR43238:SF1">
    <property type="entry name" value="GDP-L-FUCOSE SYNTHASE"/>
    <property type="match status" value="1"/>
</dbReference>
<accession>A0A0E3SKB5</accession>
<gene>
    <name evidence="1" type="ORF">MSBR3_1608</name>
</gene>
<dbReference type="PANTHER" id="PTHR43238">
    <property type="entry name" value="GDP-L-FUCOSE SYNTHASE"/>
    <property type="match status" value="1"/>
</dbReference>
<dbReference type="InterPro" id="IPR036291">
    <property type="entry name" value="NAD(P)-bd_dom_sf"/>
</dbReference>
<dbReference type="Gene3D" id="3.40.50.720">
    <property type="entry name" value="NAD(P)-binding Rossmann-like Domain"/>
    <property type="match status" value="1"/>
</dbReference>